<dbReference type="EMBL" id="CADCVF010000011">
    <property type="protein sequence ID" value="CAA9446191.1"/>
    <property type="molecule type" value="Genomic_DNA"/>
</dbReference>
<gene>
    <name evidence="2" type="ORF">AVDCRST_MAG58-443</name>
</gene>
<name>A0A6J4QJH4_9ACTN</name>
<feature type="region of interest" description="Disordered" evidence="1">
    <location>
        <begin position="235"/>
        <end position="293"/>
    </location>
</feature>
<evidence type="ECO:0000313" key="2">
    <source>
        <dbReference type="EMBL" id="CAA9446191.1"/>
    </source>
</evidence>
<feature type="non-terminal residue" evidence="2">
    <location>
        <position position="1"/>
    </location>
</feature>
<proteinExistence type="predicted"/>
<feature type="region of interest" description="Disordered" evidence="1">
    <location>
        <begin position="49"/>
        <end position="73"/>
    </location>
</feature>
<feature type="compositionally biased region" description="Basic residues" evidence="1">
    <location>
        <begin position="269"/>
        <end position="281"/>
    </location>
</feature>
<dbReference type="AlphaFoldDB" id="A0A6J4QJH4"/>
<feature type="non-terminal residue" evidence="2">
    <location>
        <position position="293"/>
    </location>
</feature>
<feature type="region of interest" description="Disordered" evidence="1">
    <location>
        <begin position="116"/>
        <end position="153"/>
    </location>
</feature>
<evidence type="ECO:0000256" key="1">
    <source>
        <dbReference type="SAM" id="MobiDB-lite"/>
    </source>
</evidence>
<feature type="compositionally biased region" description="Basic residues" evidence="1">
    <location>
        <begin position="245"/>
        <end position="257"/>
    </location>
</feature>
<accession>A0A6J4QJH4</accession>
<reference evidence="2" key="1">
    <citation type="submission" date="2020-02" db="EMBL/GenBank/DDBJ databases">
        <authorList>
            <person name="Meier V. D."/>
        </authorList>
    </citation>
    <scope>NUCLEOTIDE SEQUENCE</scope>
    <source>
        <strain evidence="2">AVDCRST_MAG58</strain>
    </source>
</reference>
<feature type="compositionally biased region" description="Basic and acidic residues" evidence="1">
    <location>
        <begin position="117"/>
        <end position="136"/>
    </location>
</feature>
<organism evidence="2">
    <name type="scientific">uncultured Rubrobacteraceae bacterium</name>
    <dbReference type="NCBI Taxonomy" id="349277"/>
    <lineage>
        <taxon>Bacteria</taxon>
        <taxon>Bacillati</taxon>
        <taxon>Actinomycetota</taxon>
        <taxon>Rubrobacteria</taxon>
        <taxon>Rubrobacterales</taxon>
        <taxon>Rubrobacteraceae</taxon>
        <taxon>environmental samples</taxon>
    </lineage>
</organism>
<sequence length="293" mass="31404">ARRTRRCCGGLYLGNAWAVRQNPLRPGCLLRVAGRGAGFDRVGGRIAFRPGHRRGQEPAGFGKGPGVPGPSGARGDRLLLPALLLYGQGEYGRDGGYPALQLASFRGGACAAVPEGGAERGEGARALPDHRWDPPGRRRLRPGKSGGEPEGVADRIALGPDLRAVFDLRPSRGRPPGSFHHPELRTLLRGLSARRDRASHARYADRPSGWLLRPAADARGGAHDARVRALHLRARTPRGGEGGHSGHRRARCGRRPRGGAAWGGPYRTKSGRRRTRDHRRGAGPGQASQAFQL</sequence>
<protein>
    <submittedName>
        <fullName evidence="2">Uncharacterized protein</fullName>
    </submittedName>
</protein>